<keyword evidence="2" id="KW-1185">Reference proteome</keyword>
<evidence type="ECO:0008006" key="3">
    <source>
        <dbReference type="Google" id="ProtNLM"/>
    </source>
</evidence>
<dbReference type="InterPro" id="IPR036397">
    <property type="entry name" value="RNaseH_sf"/>
</dbReference>
<proteinExistence type="predicted"/>
<comment type="caution">
    <text evidence="1">The sequence shown here is derived from an EMBL/GenBank/DDBJ whole genome shotgun (WGS) entry which is preliminary data.</text>
</comment>
<dbReference type="Proteomes" id="UP000826656">
    <property type="component" value="Unassembled WGS sequence"/>
</dbReference>
<accession>A0ABQ7WDP7</accession>
<sequence length="87" mass="10008">MSKGGPVDNHPARDVIEECRHLFSELEISMIHTLREGNNCADHLAKLGRIQLDEDLVILHPLPHSMHQLLLADMAHVAYPRYRKHVR</sequence>
<reference evidence="1 2" key="1">
    <citation type="journal article" date="2021" name="bioRxiv">
        <title>Chromosome-scale and haplotype-resolved genome assembly of a tetraploid potato cultivar.</title>
        <authorList>
            <person name="Sun H."/>
            <person name="Jiao W.-B."/>
            <person name="Krause K."/>
            <person name="Campoy J.A."/>
            <person name="Goel M."/>
            <person name="Folz-Donahue K."/>
            <person name="Kukat C."/>
            <person name="Huettel B."/>
            <person name="Schneeberger K."/>
        </authorList>
    </citation>
    <scope>NUCLEOTIDE SEQUENCE [LARGE SCALE GENOMIC DNA]</scope>
    <source>
        <strain evidence="1">SolTubOtavaFocal</strain>
        <tissue evidence="1">Leaves</tissue>
    </source>
</reference>
<evidence type="ECO:0000313" key="2">
    <source>
        <dbReference type="Proteomes" id="UP000826656"/>
    </source>
</evidence>
<dbReference type="PANTHER" id="PTHR34023:SF4">
    <property type="entry name" value="RNASE H TYPE-1 DOMAIN-CONTAINING PROTEIN"/>
    <property type="match status" value="1"/>
</dbReference>
<name>A0ABQ7WDP7_SOLTU</name>
<dbReference type="EMBL" id="JAIVGD010000002">
    <property type="protein sequence ID" value="KAH0778213.1"/>
    <property type="molecule type" value="Genomic_DNA"/>
</dbReference>
<protein>
    <recommendedName>
        <fullName evidence="3">RNase H type-1 domain-containing protein</fullName>
    </recommendedName>
</protein>
<gene>
    <name evidence="1" type="ORF">KY290_004640</name>
</gene>
<dbReference type="PANTHER" id="PTHR34023">
    <property type="entry name" value="RNASE H DOMAIN-CONTAINING PROTEIN"/>
    <property type="match status" value="1"/>
</dbReference>
<organism evidence="1 2">
    <name type="scientific">Solanum tuberosum</name>
    <name type="common">Potato</name>
    <dbReference type="NCBI Taxonomy" id="4113"/>
    <lineage>
        <taxon>Eukaryota</taxon>
        <taxon>Viridiplantae</taxon>
        <taxon>Streptophyta</taxon>
        <taxon>Embryophyta</taxon>
        <taxon>Tracheophyta</taxon>
        <taxon>Spermatophyta</taxon>
        <taxon>Magnoliopsida</taxon>
        <taxon>eudicotyledons</taxon>
        <taxon>Gunneridae</taxon>
        <taxon>Pentapetalae</taxon>
        <taxon>asterids</taxon>
        <taxon>lamiids</taxon>
        <taxon>Solanales</taxon>
        <taxon>Solanaceae</taxon>
        <taxon>Solanoideae</taxon>
        <taxon>Solaneae</taxon>
        <taxon>Solanum</taxon>
    </lineage>
</organism>
<dbReference type="Gene3D" id="3.30.420.10">
    <property type="entry name" value="Ribonuclease H-like superfamily/Ribonuclease H"/>
    <property type="match status" value="1"/>
</dbReference>
<evidence type="ECO:0000313" key="1">
    <source>
        <dbReference type="EMBL" id="KAH0778213.1"/>
    </source>
</evidence>